<dbReference type="Proteomes" id="UP000186096">
    <property type="component" value="Unassembled WGS sequence"/>
</dbReference>
<accession>A0A1N7G2A0</accession>
<reference evidence="3" key="1">
    <citation type="submission" date="2017-01" db="EMBL/GenBank/DDBJ databases">
        <authorList>
            <person name="Varghese N."/>
            <person name="Submissions S."/>
        </authorList>
    </citation>
    <scope>NUCLEOTIDE SEQUENCE [LARGE SCALE GENOMIC DNA]</scope>
    <source>
        <strain evidence="3">ATCC 12950</strain>
    </source>
</reference>
<name>A0A1N7G2A0_9ACTN</name>
<protein>
    <submittedName>
        <fullName evidence="2">Uncharacterized protein</fullName>
    </submittedName>
</protein>
<proteinExistence type="predicted"/>
<feature type="region of interest" description="Disordered" evidence="1">
    <location>
        <begin position="394"/>
        <end position="421"/>
    </location>
</feature>
<dbReference type="EMBL" id="FTNI01000025">
    <property type="protein sequence ID" value="SIS06681.1"/>
    <property type="molecule type" value="Genomic_DNA"/>
</dbReference>
<gene>
    <name evidence="2" type="ORF">SAMN05421833_125112</name>
</gene>
<evidence type="ECO:0000313" key="3">
    <source>
        <dbReference type="Proteomes" id="UP000186096"/>
    </source>
</evidence>
<dbReference type="AlphaFoldDB" id="A0A1N7G2A0"/>
<keyword evidence="3" id="KW-1185">Reference proteome</keyword>
<organism evidence="2 3">
    <name type="scientific">Microbispora rosea</name>
    <dbReference type="NCBI Taxonomy" id="58117"/>
    <lineage>
        <taxon>Bacteria</taxon>
        <taxon>Bacillati</taxon>
        <taxon>Actinomycetota</taxon>
        <taxon>Actinomycetes</taxon>
        <taxon>Streptosporangiales</taxon>
        <taxon>Streptosporangiaceae</taxon>
        <taxon>Microbispora</taxon>
    </lineage>
</organism>
<sequence>MADRRSTRPSTPPPGADLERRVARLEFAEGALARLRVPVRVDADPGRGVLTDLDVLALDFDRRLRLTRSILECKSGKGQAGEPDRLLWLAGLQRFVRADRAVLVRQTITRRGREVAASLGVQILDVSTLEGREAAHAWVPSKFAHIDGEACAAAETRADAHLKALPHLPSQLISFLRHEAFLANPTRCINALHALKGAVESGGALPQPTAKILASHALVTLLFAALQDAARLDVVPPEQLQIRVERSVTLGDPENDRILRVLDQADALVALMVNRIHDSYAAAGARRQSLEPASLRELVADPPTWVERYLDFVQRLRANPSVASTLLQTVELACFDALLGDSGYTAPAFGQLFTPEHHYLLVVAVRFLREIAGNQIGEQVMPILDLDFERGAPPLPDRTNGYDSRAAAASMPTTARPVTPT</sequence>
<evidence type="ECO:0000256" key="1">
    <source>
        <dbReference type="SAM" id="MobiDB-lite"/>
    </source>
</evidence>
<evidence type="ECO:0000313" key="2">
    <source>
        <dbReference type="EMBL" id="SIS06681.1"/>
    </source>
</evidence>